<feature type="coiled-coil region" evidence="1">
    <location>
        <begin position="1132"/>
        <end position="1183"/>
    </location>
</feature>
<sequence>SVLRESPLASQRSQCEYRGLLMKIPHITVRQVREIVSQFSCGRELCLWIKNGAINSSGRTKEWPEWVGKQLEALTAMYELQLMVLGLFVIRWATESGVWFFSGILEGRFGDRNTVSGTRPHRKSFVSRPSLRKNKKKKILETDGQVFVDRLENAGTSLDRETLDADLLPMPGTFPIFSAGDDRASVMDCDDGMRDAQLEKRELKGKEKPQKAGKRIQSRTVRSRHPNIEWKIKYRAMFLDQIMRGKGRGDARKQERCSDCKGLPLEDEDPDLERDRSARHRCHDCFLQDLVCAKCCVRRHWNTPFHRPETWIGDRFEKSSLGEMGLVVQLQHTSGFCTHPKSCYRHLLVLHTNGVHRINLQFCGCSKALPQHIQLLQRRLYPTNVRKGRISTVVTFQYLESLQIHTLTTKGSVYDFYRAIERLTDNRGLTVPKSRYRQLLRAIRQWRHLKLLMRAGKGQSDASKFDDEPESSLTLKCPSCPHPGINLPVGWQVQAAGSKSFLYWLCLCLDANFRLKEQFVSSHSRDPALCDGQGYFVGRKPYEDWVEENKSREDDKADEVSNCVPFAAMEKQGSKFSKGLRYTGVAGVVCGRSDMLVKVANLNKGERFSVIDYVLGMALQIWLLMLNLLLCYNIACQYFRNFDLRKARWPERISISNLLKIVVGIGKLHQPGHKSENHDQYSLNIIEGAAFTDGESCERFWSSHNALSNATKTMGPGGRQDLLESQFDWWNWEKVKAIGRSLLKRRRDALEAVQKQRDSHNGFTENIPDELVQQWEKDVTAWDNAPWPKEDHKQVVNPYKLREEFMGQAEAMKEMALEDEERLKRGGVQYHKMSAGMFVKASLNVRDRQDRLRADMAERKRDPTTRQTTKTIDERNAIRRHLKNLDEVRAIYMPGLIQHLRDMDEEEGVEEEEKAEDIPVWLPSSLPRADIDKVCAPGLADVEARLHKGRAHDALDGVRHTLRVKSRMVLFKNTNIRGNRDSGRGREAINTVESRAKNYAQKYRVARELYYSLLGEEGGDGEELPELKDSDVKSYKDPADVKIGPGRRGTDEWGEEARRGATREMPTYELGLDLIPADTRDYDYRTAFGTGETRRQLSWIWTYRGFKINVEDGADDSNDLLRAEWCRSRARVRRAQEEVELVKEEMRRTIEYMSWAARRWEELRENSERAEEKKERRERVEKGIVEGRAAYAREQADIQLALRTKFEGMWCTGGEAADDDDEGDGEGLSKVEDNESDDDALLDDDDGYE</sequence>
<feature type="region of interest" description="Disordered" evidence="2">
    <location>
        <begin position="1211"/>
        <end position="1249"/>
    </location>
</feature>
<organism evidence="4 5">
    <name type="scientific">Marasmius crinis-equi</name>
    <dbReference type="NCBI Taxonomy" id="585013"/>
    <lineage>
        <taxon>Eukaryota</taxon>
        <taxon>Fungi</taxon>
        <taxon>Dikarya</taxon>
        <taxon>Basidiomycota</taxon>
        <taxon>Agaricomycotina</taxon>
        <taxon>Agaricomycetes</taxon>
        <taxon>Agaricomycetidae</taxon>
        <taxon>Agaricales</taxon>
        <taxon>Marasmiineae</taxon>
        <taxon>Marasmiaceae</taxon>
        <taxon>Marasmius</taxon>
    </lineage>
</organism>
<gene>
    <name evidence="4" type="ORF">V5O48_018447</name>
</gene>
<dbReference type="PANTHER" id="PTHR33096">
    <property type="entry name" value="CXC2 DOMAIN-CONTAINING PROTEIN"/>
    <property type="match status" value="1"/>
</dbReference>
<comment type="caution">
    <text evidence="4">The sequence shown here is derived from an EMBL/GenBank/DDBJ whole genome shotgun (WGS) entry which is preliminary data.</text>
</comment>
<proteinExistence type="predicted"/>
<feature type="compositionally biased region" description="Acidic residues" evidence="2">
    <location>
        <begin position="1234"/>
        <end position="1249"/>
    </location>
</feature>
<accession>A0ABR3EL84</accession>
<keyword evidence="5" id="KW-1185">Reference proteome</keyword>
<dbReference type="EMBL" id="JBAHYK010003345">
    <property type="protein sequence ID" value="KAL0563618.1"/>
    <property type="molecule type" value="Genomic_DNA"/>
</dbReference>
<feature type="compositionally biased region" description="Basic and acidic residues" evidence="2">
    <location>
        <begin position="1048"/>
        <end position="1059"/>
    </location>
</feature>
<reference evidence="4 5" key="1">
    <citation type="submission" date="2024-02" db="EMBL/GenBank/DDBJ databases">
        <title>A draft genome for the cacao thread blight pathogen Marasmius crinis-equi.</title>
        <authorList>
            <person name="Cohen S.P."/>
            <person name="Baruah I.K."/>
            <person name="Amoako-Attah I."/>
            <person name="Bukari Y."/>
            <person name="Meinhardt L.W."/>
            <person name="Bailey B.A."/>
        </authorList>
    </citation>
    <scope>NUCLEOTIDE SEQUENCE [LARGE SCALE GENOMIC DNA]</scope>
    <source>
        <strain evidence="4 5">GH-76</strain>
    </source>
</reference>
<protein>
    <recommendedName>
        <fullName evidence="3">CxC2-like cysteine cluster KDZ transposase-associated domain-containing protein</fullName>
    </recommendedName>
</protein>
<evidence type="ECO:0000313" key="4">
    <source>
        <dbReference type="EMBL" id="KAL0563618.1"/>
    </source>
</evidence>
<feature type="region of interest" description="Disordered" evidence="2">
    <location>
        <begin position="1035"/>
        <end position="1059"/>
    </location>
</feature>
<evidence type="ECO:0000256" key="1">
    <source>
        <dbReference type="SAM" id="Coils"/>
    </source>
</evidence>
<feature type="domain" description="CxC2-like cysteine cluster KDZ transposase-associated" evidence="3">
    <location>
        <begin position="321"/>
        <end position="428"/>
    </location>
</feature>
<dbReference type="Pfam" id="PF18758">
    <property type="entry name" value="KDZ"/>
    <property type="match status" value="1"/>
</dbReference>
<name>A0ABR3EL84_9AGAR</name>
<dbReference type="InterPro" id="IPR041457">
    <property type="entry name" value="CxC2_KDZ-assoc"/>
</dbReference>
<feature type="region of interest" description="Disordered" evidence="2">
    <location>
        <begin position="203"/>
        <end position="222"/>
    </location>
</feature>
<evidence type="ECO:0000259" key="3">
    <source>
        <dbReference type="Pfam" id="PF18803"/>
    </source>
</evidence>
<feature type="compositionally biased region" description="Acidic residues" evidence="2">
    <location>
        <begin position="1216"/>
        <end position="1225"/>
    </location>
</feature>
<evidence type="ECO:0000313" key="5">
    <source>
        <dbReference type="Proteomes" id="UP001465976"/>
    </source>
</evidence>
<feature type="non-terminal residue" evidence="4">
    <location>
        <position position="1"/>
    </location>
</feature>
<evidence type="ECO:0000256" key="2">
    <source>
        <dbReference type="SAM" id="MobiDB-lite"/>
    </source>
</evidence>
<keyword evidence="1" id="KW-0175">Coiled coil</keyword>
<dbReference type="Pfam" id="PF18803">
    <property type="entry name" value="CxC2"/>
    <property type="match status" value="1"/>
</dbReference>
<feature type="compositionally biased region" description="Basic residues" evidence="2">
    <location>
        <begin position="211"/>
        <end position="222"/>
    </location>
</feature>
<dbReference type="InterPro" id="IPR040521">
    <property type="entry name" value="KDZ"/>
</dbReference>
<dbReference type="Proteomes" id="UP001465976">
    <property type="component" value="Unassembled WGS sequence"/>
</dbReference>
<dbReference type="PANTHER" id="PTHR33096:SF1">
    <property type="entry name" value="CXC1-LIKE CYSTEINE CLUSTER ASSOCIATED WITH KDZ TRANSPOSASES DOMAIN-CONTAINING PROTEIN"/>
    <property type="match status" value="1"/>
</dbReference>